<dbReference type="Gene3D" id="3.30.450.40">
    <property type="match status" value="2"/>
</dbReference>
<dbReference type="SUPFAM" id="SSF47384">
    <property type="entry name" value="Homodimeric domain of signal transducing histidine kinase"/>
    <property type="match status" value="1"/>
</dbReference>
<dbReference type="InterPro" id="IPR003018">
    <property type="entry name" value="GAF"/>
</dbReference>
<dbReference type="InterPro" id="IPR011006">
    <property type="entry name" value="CheY-like_superfamily"/>
</dbReference>
<dbReference type="InterPro" id="IPR000700">
    <property type="entry name" value="PAS-assoc_C"/>
</dbReference>
<keyword evidence="3 6" id="KW-0597">Phosphoprotein</keyword>
<dbReference type="SUPFAM" id="SSF55781">
    <property type="entry name" value="GAF domain-like"/>
    <property type="match status" value="2"/>
</dbReference>
<feature type="domain" description="PAC" evidence="10">
    <location>
        <begin position="247"/>
        <end position="299"/>
    </location>
</feature>
<dbReference type="EMBL" id="RRZD01000003">
    <property type="protein sequence ID" value="MBE0399307.1"/>
    <property type="molecule type" value="Genomic_DNA"/>
</dbReference>
<evidence type="ECO:0000256" key="1">
    <source>
        <dbReference type="ARBA" id="ARBA00000085"/>
    </source>
</evidence>
<evidence type="ECO:0000259" key="8">
    <source>
        <dbReference type="PROSITE" id="PS50110"/>
    </source>
</evidence>
<protein>
    <recommendedName>
        <fullName evidence="2">histidine kinase</fullName>
        <ecNumber evidence="2">2.7.13.3</ecNumber>
    </recommendedName>
</protein>
<dbReference type="PROSITE" id="PS50109">
    <property type="entry name" value="HIS_KIN"/>
    <property type="match status" value="1"/>
</dbReference>
<dbReference type="PROSITE" id="PS50112">
    <property type="entry name" value="PAS"/>
    <property type="match status" value="1"/>
</dbReference>
<dbReference type="PRINTS" id="PR00344">
    <property type="entry name" value="BCTRLSENSOR"/>
</dbReference>
<comment type="catalytic activity">
    <reaction evidence="1">
        <text>ATP + protein L-histidine = ADP + protein N-phospho-L-histidine.</text>
        <dbReference type="EC" id="2.7.13.3"/>
    </reaction>
</comment>
<dbReference type="SMART" id="SM00448">
    <property type="entry name" value="REC"/>
    <property type="match status" value="1"/>
</dbReference>
<dbReference type="InterPro" id="IPR036890">
    <property type="entry name" value="HATPase_C_sf"/>
</dbReference>
<dbReference type="Gene3D" id="1.10.287.130">
    <property type="match status" value="1"/>
</dbReference>
<dbReference type="InterPro" id="IPR029016">
    <property type="entry name" value="GAF-like_dom_sf"/>
</dbReference>
<evidence type="ECO:0000256" key="5">
    <source>
        <dbReference type="ARBA" id="ARBA00022777"/>
    </source>
</evidence>
<name>A0ABR9F0G9_9GAMM</name>
<dbReference type="RefSeq" id="WP_096278469.1">
    <property type="nucleotide sequence ID" value="NZ_CBCSBM010000009.1"/>
</dbReference>
<dbReference type="Pfam" id="PF01590">
    <property type="entry name" value="GAF"/>
    <property type="match status" value="1"/>
</dbReference>
<keyword evidence="12" id="KW-1185">Reference proteome</keyword>
<dbReference type="NCBIfam" id="TIGR00229">
    <property type="entry name" value="sensory_box"/>
    <property type="match status" value="1"/>
</dbReference>
<sequence>MQAPDTPHNETQRLAALHALHVLDTPKDQAFERMTQLARDLFDVPIALVSLVDKERQWFKSHQGLDACETSRELSFCAHAIYHETPLVIEDTLKDKRFFDNPLVNDAPHIRFYAGYPLRPLNGMAAGTLCLIDSQPRPFSERDLMLLGSLAAQVEELLRQHKRQVELTRIARSFEALFTKSATAKIRIDRSGHIAAINPFALNLLGYTENELIGQNIAVLTPPDISIHHDRFIADYLAGGEPKVIGRGREVEALHKDGRRIPVHLAINAIHNDQGRVVEFLGVLTDLTEIYDANRRIRKEENLLKILHQGITDYQALMSGERLWTFLMEALRELTDSDYALIGEVMPTDTTNALKIHAMTDLSWSEESKHLMEKLRSGDMTLTNPNSLLGRVFASGEVIMTNDVYRHTKRGGFPAGHPRINNYLGVPIVSGDQLIGMFAIANSKQPLNQALLDWLQPFTDTCALLINLYRQMAEREQVTSDLASARDLAEKANQAKSEFLSSMSHELRTPLNAIIGFSQLLGKARRDPLSDKQQRQVGQIEKSGQHLLSLINEVLDLARIEAGHVQFSIEPILMQNVLDDVCSTLEATIEAAGITLTSMPFSEPWYVAADYTRTKQVLLNLLSNAIKYNHQHGTIRIAAEPLDDELRISIIDSGTGIAIERQHELFEPFNRLDAEHGSIEGTGIGLAITRELVERMQGRIGMTSHSDVGSTFWFTLPITERDASEEQPSAFQNAGANASHQHQFQLLYIEDNPANQRLMDDIIEEFSHIRLQTVVSAELGLEIMRHAPPDLVLMDIHLPGMNGFQALDIMQKDPQLKHIKVIALSANAMERDRSYGLAAGFNDYLTKPIDIEKLTLTLNHFLYTAATKPWKAP</sequence>
<dbReference type="PROSITE" id="PS50110">
    <property type="entry name" value="RESPONSE_REGULATORY"/>
    <property type="match status" value="1"/>
</dbReference>
<dbReference type="SUPFAM" id="SSF55785">
    <property type="entry name" value="PYP-like sensor domain (PAS domain)"/>
    <property type="match status" value="1"/>
</dbReference>
<keyword evidence="5" id="KW-0418">Kinase</keyword>
<dbReference type="InterPro" id="IPR001789">
    <property type="entry name" value="Sig_transdc_resp-reg_receiver"/>
</dbReference>
<dbReference type="SMART" id="SM00387">
    <property type="entry name" value="HATPase_c"/>
    <property type="match status" value="1"/>
</dbReference>
<evidence type="ECO:0000256" key="2">
    <source>
        <dbReference type="ARBA" id="ARBA00012438"/>
    </source>
</evidence>
<proteinExistence type="predicted"/>
<dbReference type="PROSITE" id="PS50113">
    <property type="entry name" value="PAC"/>
    <property type="match status" value="1"/>
</dbReference>
<dbReference type="CDD" id="cd00082">
    <property type="entry name" value="HisKA"/>
    <property type="match status" value="1"/>
</dbReference>
<dbReference type="SUPFAM" id="SSF52172">
    <property type="entry name" value="CheY-like"/>
    <property type="match status" value="1"/>
</dbReference>
<evidence type="ECO:0000313" key="11">
    <source>
        <dbReference type="EMBL" id="MBE0399307.1"/>
    </source>
</evidence>
<feature type="domain" description="Response regulatory" evidence="8">
    <location>
        <begin position="745"/>
        <end position="862"/>
    </location>
</feature>
<reference evidence="11 12" key="1">
    <citation type="submission" date="2020-07" db="EMBL/GenBank/DDBJ databases">
        <title>Halophilic bacteria isolated from french cheeses.</title>
        <authorList>
            <person name="Kothe C.I."/>
            <person name="Farah-Kraiem B."/>
            <person name="Renault P."/>
            <person name="Dridi B."/>
        </authorList>
    </citation>
    <scope>NUCLEOTIDE SEQUENCE [LARGE SCALE GENOMIC DNA]</scope>
    <source>
        <strain evidence="11 12">FME1</strain>
    </source>
</reference>
<gene>
    <name evidence="11" type="ORF">EI168_04170</name>
</gene>
<accession>A0ABR9F0G9</accession>
<evidence type="ECO:0000259" key="7">
    <source>
        <dbReference type="PROSITE" id="PS50109"/>
    </source>
</evidence>
<evidence type="ECO:0000259" key="9">
    <source>
        <dbReference type="PROSITE" id="PS50112"/>
    </source>
</evidence>
<dbReference type="Gene3D" id="3.30.450.20">
    <property type="entry name" value="PAS domain"/>
    <property type="match status" value="1"/>
</dbReference>
<feature type="modified residue" description="4-aspartylphosphate" evidence="6">
    <location>
        <position position="795"/>
    </location>
</feature>
<dbReference type="InterPro" id="IPR000014">
    <property type="entry name" value="PAS"/>
</dbReference>
<evidence type="ECO:0000256" key="6">
    <source>
        <dbReference type="PROSITE-ProRule" id="PRU00169"/>
    </source>
</evidence>
<dbReference type="InterPro" id="IPR005467">
    <property type="entry name" value="His_kinase_dom"/>
</dbReference>
<dbReference type="Pfam" id="PF00072">
    <property type="entry name" value="Response_reg"/>
    <property type="match status" value="1"/>
</dbReference>
<dbReference type="InterPro" id="IPR036097">
    <property type="entry name" value="HisK_dim/P_sf"/>
</dbReference>
<evidence type="ECO:0000256" key="4">
    <source>
        <dbReference type="ARBA" id="ARBA00022679"/>
    </source>
</evidence>
<dbReference type="CDD" id="cd00130">
    <property type="entry name" value="PAS"/>
    <property type="match status" value="1"/>
</dbReference>
<evidence type="ECO:0000259" key="10">
    <source>
        <dbReference type="PROSITE" id="PS50113"/>
    </source>
</evidence>
<dbReference type="InterPro" id="IPR035965">
    <property type="entry name" value="PAS-like_dom_sf"/>
</dbReference>
<organism evidence="11 12">
    <name type="scientific">Halomonas casei</name>
    <dbReference type="NCBI Taxonomy" id="2742613"/>
    <lineage>
        <taxon>Bacteria</taxon>
        <taxon>Pseudomonadati</taxon>
        <taxon>Pseudomonadota</taxon>
        <taxon>Gammaproteobacteria</taxon>
        <taxon>Oceanospirillales</taxon>
        <taxon>Halomonadaceae</taxon>
        <taxon>Halomonas</taxon>
    </lineage>
</organism>
<dbReference type="PANTHER" id="PTHR43047">
    <property type="entry name" value="TWO-COMPONENT HISTIDINE PROTEIN KINASE"/>
    <property type="match status" value="1"/>
</dbReference>
<dbReference type="InterPro" id="IPR003594">
    <property type="entry name" value="HATPase_dom"/>
</dbReference>
<dbReference type="Pfam" id="PF13426">
    <property type="entry name" value="PAS_9"/>
    <property type="match status" value="1"/>
</dbReference>
<dbReference type="Pfam" id="PF02518">
    <property type="entry name" value="HATPase_c"/>
    <property type="match status" value="1"/>
</dbReference>
<dbReference type="SMART" id="SM00086">
    <property type="entry name" value="PAC"/>
    <property type="match status" value="1"/>
</dbReference>
<comment type="caution">
    <text evidence="11">The sequence shown here is derived from an EMBL/GenBank/DDBJ whole genome shotgun (WGS) entry which is preliminary data.</text>
</comment>
<evidence type="ECO:0000256" key="3">
    <source>
        <dbReference type="ARBA" id="ARBA00022553"/>
    </source>
</evidence>
<dbReference type="SMART" id="SM00065">
    <property type="entry name" value="GAF"/>
    <property type="match status" value="2"/>
</dbReference>
<dbReference type="Proteomes" id="UP001645039">
    <property type="component" value="Unassembled WGS sequence"/>
</dbReference>
<dbReference type="CDD" id="cd16922">
    <property type="entry name" value="HATPase_EvgS-ArcB-TorS-like"/>
    <property type="match status" value="1"/>
</dbReference>
<feature type="domain" description="PAS" evidence="9">
    <location>
        <begin position="188"/>
        <end position="240"/>
    </location>
</feature>
<dbReference type="Gene3D" id="3.40.50.2300">
    <property type="match status" value="1"/>
</dbReference>
<dbReference type="Gene3D" id="3.30.565.10">
    <property type="entry name" value="Histidine kinase-like ATPase, C-terminal domain"/>
    <property type="match status" value="1"/>
</dbReference>
<dbReference type="Pfam" id="PF13185">
    <property type="entry name" value="GAF_2"/>
    <property type="match status" value="1"/>
</dbReference>
<dbReference type="SMART" id="SM00388">
    <property type="entry name" value="HisKA"/>
    <property type="match status" value="1"/>
</dbReference>
<keyword evidence="4" id="KW-0808">Transferase</keyword>
<dbReference type="SUPFAM" id="SSF55874">
    <property type="entry name" value="ATPase domain of HSP90 chaperone/DNA topoisomerase II/histidine kinase"/>
    <property type="match status" value="1"/>
</dbReference>
<dbReference type="InterPro" id="IPR004358">
    <property type="entry name" value="Sig_transdc_His_kin-like_C"/>
</dbReference>
<dbReference type="InterPro" id="IPR003661">
    <property type="entry name" value="HisK_dim/P_dom"/>
</dbReference>
<feature type="domain" description="Histidine kinase" evidence="7">
    <location>
        <begin position="502"/>
        <end position="720"/>
    </location>
</feature>
<dbReference type="Pfam" id="PF00512">
    <property type="entry name" value="HisKA"/>
    <property type="match status" value="1"/>
</dbReference>
<dbReference type="SMART" id="SM00091">
    <property type="entry name" value="PAS"/>
    <property type="match status" value="1"/>
</dbReference>
<dbReference type="PANTHER" id="PTHR43047:SF72">
    <property type="entry name" value="OSMOSENSING HISTIDINE PROTEIN KINASE SLN1"/>
    <property type="match status" value="1"/>
</dbReference>
<dbReference type="EC" id="2.7.13.3" evidence="2"/>
<dbReference type="InterPro" id="IPR001610">
    <property type="entry name" value="PAC"/>
</dbReference>
<evidence type="ECO:0000313" key="12">
    <source>
        <dbReference type="Proteomes" id="UP001645039"/>
    </source>
</evidence>